<evidence type="ECO:0000313" key="14">
    <source>
        <dbReference type="Proteomes" id="UP000006639"/>
    </source>
</evidence>
<reference evidence="13 14" key="1">
    <citation type="journal article" date="2011" name="Mol. Biol. Evol.">
        <title>Phylogenomic evidence for the presence of a flagellum and cbb3 oxidase in the free-living mitochondrial ancestor.</title>
        <authorList>
            <person name="Sassera D."/>
            <person name="Lo N."/>
            <person name="Epis S."/>
            <person name="D'Auria G."/>
            <person name="Montagna M."/>
            <person name="Comandatore F."/>
            <person name="Horner D."/>
            <person name="Pereto J."/>
            <person name="Luciano A.M."/>
            <person name="Franciosi F."/>
            <person name="Ferri E."/>
            <person name="Crotti E."/>
            <person name="Bazzocchi C."/>
            <person name="Daffonchio D."/>
            <person name="Sacchi L."/>
            <person name="Moya A."/>
            <person name="Latorre A."/>
            <person name="Bandi C."/>
        </authorList>
    </citation>
    <scope>NUCLEOTIDE SEQUENCE [LARGE SCALE GENOMIC DNA]</scope>
    <source>
        <strain evidence="13 14">IricVA</strain>
    </source>
</reference>
<evidence type="ECO:0000259" key="12">
    <source>
        <dbReference type="PROSITE" id="PS50162"/>
    </source>
</evidence>
<evidence type="ECO:0000256" key="8">
    <source>
        <dbReference type="ARBA" id="ARBA00023125"/>
    </source>
</evidence>
<dbReference type="InterPro" id="IPR014721">
    <property type="entry name" value="Ribsml_uS5_D2-typ_fold_subgr"/>
</dbReference>
<dbReference type="PROSITE" id="PS50162">
    <property type="entry name" value="RECA_2"/>
    <property type="match status" value="1"/>
</dbReference>
<dbReference type="InterPro" id="IPR020568">
    <property type="entry name" value="Ribosomal_Su5_D2-typ_SF"/>
</dbReference>
<dbReference type="InterPro" id="IPR003593">
    <property type="entry name" value="AAA+_ATPase"/>
</dbReference>
<evidence type="ECO:0000256" key="3">
    <source>
        <dbReference type="ARBA" id="ARBA00022763"/>
    </source>
</evidence>
<keyword evidence="14" id="KW-1185">Reference proteome</keyword>
<organism evidence="13 14">
    <name type="scientific">Midichloria mitochondrii (strain IricVA)</name>
    <dbReference type="NCBI Taxonomy" id="696127"/>
    <lineage>
        <taxon>Bacteria</taxon>
        <taxon>Pseudomonadati</taxon>
        <taxon>Pseudomonadota</taxon>
        <taxon>Alphaproteobacteria</taxon>
        <taxon>Rickettsiales</taxon>
        <taxon>Candidatus Midichloriaceae</taxon>
        <taxon>Candidatus Midichloria</taxon>
    </lineage>
</organism>
<dbReference type="GO" id="GO:0140664">
    <property type="term" value="F:ATP-dependent DNA damage sensor activity"/>
    <property type="evidence" value="ECO:0007669"/>
    <property type="project" value="InterPro"/>
</dbReference>
<keyword evidence="6 11" id="KW-0067">ATP-binding</keyword>
<feature type="domain" description="RecA family profile 1" evidence="12">
    <location>
        <begin position="1"/>
        <end position="143"/>
    </location>
</feature>
<proteinExistence type="inferred from homology"/>
<evidence type="ECO:0000256" key="10">
    <source>
        <dbReference type="NCBIfam" id="TIGR00416"/>
    </source>
</evidence>
<dbReference type="SUPFAM" id="SSF54211">
    <property type="entry name" value="Ribosomal protein S5 domain 2-like"/>
    <property type="match status" value="1"/>
</dbReference>
<dbReference type="PANTHER" id="PTHR32472:SF10">
    <property type="entry name" value="DNA REPAIR PROTEIN RADA-LIKE PROTEIN"/>
    <property type="match status" value="1"/>
</dbReference>
<dbReference type="SUPFAM" id="SSF52540">
    <property type="entry name" value="P-loop containing nucleoside triphosphate hydrolases"/>
    <property type="match status" value="1"/>
</dbReference>
<dbReference type="InterPro" id="IPR014774">
    <property type="entry name" value="KaiC-like_dom"/>
</dbReference>
<dbReference type="GO" id="GO:0016787">
    <property type="term" value="F:hydrolase activity"/>
    <property type="evidence" value="ECO:0007669"/>
    <property type="project" value="UniProtKB-KW"/>
</dbReference>
<dbReference type="Gene3D" id="3.30.230.10">
    <property type="match status" value="1"/>
</dbReference>
<name>F7XUE5_MIDMI</name>
<dbReference type="GO" id="GO:0000725">
    <property type="term" value="P:recombinational repair"/>
    <property type="evidence" value="ECO:0007669"/>
    <property type="project" value="TreeGrafter"/>
</dbReference>
<dbReference type="PANTHER" id="PTHR32472">
    <property type="entry name" value="DNA REPAIR PROTEIN RADA"/>
    <property type="match status" value="1"/>
</dbReference>
<evidence type="ECO:0000313" key="13">
    <source>
        <dbReference type="EMBL" id="AEI89504.1"/>
    </source>
</evidence>
<dbReference type="GO" id="GO:0005829">
    <property type="term" value="C:cytosol"/>
    <property type="evidence" value="ECO:0007669"/>
    <property type="project" value="TreeGrafter"/>
</dbReference>
<dbReference type="AlphaFoldDB" id="F7XUE5"/>
<evidence type="ECO:0000256" key="7">
    <source>
        <dbReference type="ARBA" id="ARBA00023016"/>
    </source>
</evidence>
<dbReference type="Pfam" id="PF13541">
    <property type="entry name" value="ChlI"/>
    <property type="match status" value="1"/>
</dbReference>
<keyword evidence="3 11" id="KW-0227">DNA damage</keyword>
<dbReference type="GO" id="GO:0005524">
    <property type="term" value="F:ATP binding"/>
    <property type="evidence" value="ECO:0007669"/>
    <property type="project" value="UniProtKB-UniRule"/>
</dbReference>
<comment type="similarity">
    <text evidence="11">Belongs to the RecA family. RadA subfamily.</text>
</comment>
<keyword evidence="4 11" id="KW-0863">Zinc-finger</keyword>
<dbReference type="SMART" id="SM00382">
    <property type="entry name" value="AAA"/>
    <property type="match status" value="1"/>
</dbReference>
<keyword evidence="7" id="KW-0346">Stress response</keyword>
<comment type="function">
    <text evidence="11">DNA-dependent ATPase involved in processing of recombination intermediates, plays a role in repairing DNA breaks. Stimulates the branch migration of RecA-mediated strand transfer reactions, allowing the 3' invading strand to extend heteroduplex DNA faster. Binds ssDNA in the presence of ADP but not other nucleotides, has ATPase activity that is stimulated by ssDNA and various branched DNA structures, but inhibited by SSB. Does not have RecA's homology-searching function.</text>
</comment>
<keyword evidence="1 11" id="KW-0479">Metal-binding</keyword>
<evidence type="ECO:0000256" key="6">
    <source>
        <dbReference type="ARBA" id="ARBA00022840"/>
    </source>
</evidence>
<evidence type="ECO:0000256" key="11">
    <source>
        <dbReference type="RuleBase" id="RU003555"/>
    </source>
</evidence>
<dbReference type="GO" id="GO:0008270">
    <property type="term" value="F:zinc ion binding"/>
    <property type="evidence" value="ECO:0007669"/>
    <property type="project" value="UniProtKB-KW"/>
</dbReference>
<evidence type="ECO:0000256" key="9">
    <source>
        <dbReference type="ARBA" id="ARBA00023204"/>
    </source>
</evidence>
<dbReference type="Proteomes" id="UP000006639">
    <property type="component" value="Chromosome"/>
</dbReference>
<dbReference type="NCBIfam" id="TIGR00416">
    <property type="entry name" value="sms"/>
    <property type="match status" value="1"/>
</dbReference>
<sequence length="391" mass="42224">MNEFNRVLGGGLVKGSAVLIAGEPGIGKSTLLLQFAALISQNSRSCLYVSAEESIEQIQMRAARLGLSEASVLLISTSSLTYILDIAKKVNDMGVIIIDSIQTLRNDLIDSAPGTVTQVKSCTMEMIAHAKKSGTSLIIVGHVTKDGQIAGPKVLEHMADTVIYFEGDNTQQFRVVRTIKNRYGPTNEIGIFEMSSSGLNEVKNPSAMFMPASGLGTSGSCIFAGIEGTRPIMVEIQALVSPSFLATPRRSAVGWDVNRLAMMIAILGARYGLNLSDKEVYLNVVGGMKITEPAADLAVIAALISAASNIVIPREMVFFGEVGLSGEVRQVIQYESRLNEAIKLGIEKAVMPSERKVLTCNINRSWIKHILELKKVINNRGDHKNGPVKEY</sequence>
<evidence type="ECO:0000256" key="4">
    <source>
        <dbReference type="ARBA" id="ARBA00022771"/>
    </source>
</evidence>
<dbReference type="GO" id="GO:0003684">
    <property type="term" value="F:damaged DNA binding"/>
    <property type="evidence" value="ECO:0007669"/>
    <property type="project" value="InterPro"/>
</dbReference>
<dbReference type="PRINTS" id="PR01874">
    <property type="entry name" value="DNAREPAIRADA"/>
</dbReference>
<keyword evidence="5" id="KW-0378">Hydrolase</keyword>
<gene>
    <name evidence="13" type="ordered locus">midi_01233</name>
</gene>
<dbReference type="STRING" id="696127.midi_01233"/>
<dbReference type="InterPro" id="IPR004504">
    <property type="entry name" value="DNA_repair_RadA"/>
</dbReference>
<keyword evidence="9 11" id="KW-0234">DNA repair</keyword>
<dbReference type="MEROPS" id="S16.A04"/>
<dbReference type="InterPro" id="IPR020588">
    <property type="entry name" value="RecA_ATP-bd"/>
</dbReference>
<dbReference type="Gene3D" id="3.40.50.300">
    <property type="entry name" value="P-loop containing nucleotide triphosphate hydrolases"/>
    <property type="match status" value="1"/>
</dbReference>
<dbReference type="Pfam" id="PF06745">
    <property type="entry name" value="ATPase"/>
    <property type="match status" value="1"/>
</dbReference>
<dbReference type="EMBL" id="CP002130">
    <property type="protein sequence ID" value="AEI89504.1"/>
    <property type="molecule type" value="Genomic_DNA"/>
</dbReference>
<keyword evidence="2 11" id="KW-0547">Nucleotide-binding</keyword>
<accession>F7XUE5</accession>
<evidence type="ECO:0000256" key="1">
    <source>
        <dbReference type="ARBA" id="ARBA00022723"/>
    </source>
</evidence>
<dbReference type="InterPro" id="IPR027417">
    <property type="entry name" value="P-loop_NTPase"/>
</dbReference>
<protein>
    <recommendedName>
        <fullName evidence="10 11">DNA repair protein RadA</fullName>
    </recommendedName>
</protein>
<evidence type="ECO:0000256" key="5">
    <source>
        <dbReference type="ARBA" id="ARBA00022801"/>
    </source>
</evidence>
<evidence type="ECO:0000256" key="2">
    <source>
        <dbReference type="ARBA" id="ARBA00022741"/>
    </source>
</evidence>
<keyword evidence="8 11" id="KW-0238">DNA-binding</keyword>
<dbReference type="KEGG" id="mmn:midi_01233"/>
<dbReference type="HOGENOM" id="CLU_018264_0_0_5"/>
<dbReference type="FunFam" id="3.40.50.300:FF:000050">
    <property type="entry name" value="DNA repair protein RadA"/>
    <property type="match status" value="1"/>
</dbReference>
<keyword evidence="11" id="KW-0862">Zinc</keyword>